<keyword evidence="10" id="KW-1185">Reference proteome</keyword>
<keyword evidence="3 5" id="KW-0285">Flavoprotein</keyword>
<comment type="similarity">
    <text evidence="2 5">Belongs to the acyl-CoA dehydrogenase family.</text>
</comment>
<evidence type="ECO:0000256" key="3">
    <source>
        <dbReference type="ARBA" id="ARBA00022630"/>
    </source>
</evidence>
<dbReference type="InterPro" id="IPR037069">
    <property type="entry name" value="AcylCoA_DH/ox_N_sf"/>
</dbReference>
<name>A0A239FZM6_9ACTN</name>
<comment type="cofactor">
    <cofactor evidence="1 5">
        <name>FAD</name>
        <dbReference type="ChEBI" id="CHEBI:57692"/>
    </cofactor>
</comment>
<dbReference type="Pfam" id="PF02771">
    <property type="entry name" value="Acyl-CoA_dh_N"/>
    <property type="match status" value="1"/>
</dbReference>
<dbReference type="Pfam" id="PF02770">
    <property type="entry name" value="Acyl-CoA_dh_M"/>
    <property type="match status" value="1"/>
</dbReference>
<reference evidence="9 10" key="1">
    <citation type="submission" date="2017-06" db="EMBL/GenBank/DDBJ databases">
        <authorList>
            <person name="Kim H.J."/>
            <person name="Triplett B.A."/>
        </authorList>
    </citation>
    <scope>NUCLEOTIDE SEQUENCE [LARGE SCALE GENOMIC DNA]</scope>
    <source>
        <strain evidence="9 10">CGMCC 4.2132</strain>
    </source>
</reference>
<dbReference type="InterPro" id="IPR036250">
    <property type="entry name" value="AcylCo_DH-like_C"/>
</dbReference>
<dbReference type="GO" id="GO:0005886">
    <property type="term" value="C:plasma membrane"/>
    <property type="evidence" value="ECO:0007669"/>
    <property type="project" value="TreeGrafter"/>
</dbReference>
<dbReference type="GO" id="GO:0003995">
    <property type="term" value="F:acyl-CoA dehydrogenase activity"/>
    <property type="evidence" value="ECO:0007669"/>
    <property type="project" value="TreeGrafter"/>
</dbReference>
<dbReference type="AlphaFoldDB" id="A0A239FZM6"/>
<dbReference type="InterPro" id="IPR046373">
    <property type="entry name" value="Acyl-CoA_Oxase/DH_mid-dom_sf"/>
</dbReference>
<evidence type="ECO:0000313" key="10">
    <source>
        <dbReference type="Proteomes" id="UP000198282"/>
    </source>
</evidence>
<evidence type="ECO:0000259" key="6">
    <source>
        <dbReference type="Pfam" id="PF00441"/>
    </source>
</evidence>
<dbReference type="PANTHER" id="PTHR43884:SF19">
    <property type="entry name" value="ACYL-COA DEHYDROGENASE FADE4-RELATED"/>
    <property type="match status" value="1"/>
</dbReference>
<dbReference type="GO" id="GO:0050660">
    <property type="term" value="F:flavin adenine dinucleotide binding"/>
    <property type="evidence" value="ECO:0007669"/>
    <property type="project" value="InterPro"/>
</dbReference>
<keyword evidence="4 5" id="KW-0274">FAD</keyword>
<accession>A0A239FZM6</accession>
<dbReference type="Gene3D" id="2.40.110.10">
    <property type="entry name" value="Butyryl-CoA Dehydrogenase, subunit A, domain 2"/>
    <property type="match status" value="1"/>
</dbReference>
<protein>
    <submittedName>
        <fullName evidence="9">Acyl-CoA dehydrogenase</fullName>
    </submittedName>
</protein>
<dbReference type="EMBL" id="FZOD01000012">
    <property type="protein sequence ID" value="SNS62497.1"/>
    <property type="molecule type" value="Genomic_DNA"/>
</dbReference>
<evidence type="ECO:0000256" key="1">
    <source>
        <dbReference type="ARBA" id="ARBA00001974"/>
    </source>
</evidence>
<dbReference type="SUPFAM" id="SSF56645">
    <property type="entry name" value="Acyl-CoA dehydrogenase NM domain-like"/>
    <property type="match status" value="1"/>
</dbReference>
<dbReference type="Proteomes" id="UP000198282">
    <property type="component" value="Unassembled WGS sequence"/>
</dbReference>
<evidence type="ECO:0000259" key="8">
    <source>
        <dbReference type="Pfam" id="PF02771"/>
    </source>
</evidence>
<dbReference type="InterPro" id="IPR009100">
    <property type="entry name" value="AcylCoA_DH/oxidase_NM_dom_sf"/>
</dbReference>
<proteinExistence type="inferred from homology"/>
<dbReference type="Gene3D" id="1.20.140.10">
    <property type="entry name" value="Butyryl-CoA Dehydrogenase, subunit A, domain 3"/>
    <property type="match status" value="1"/>
</dbReference>
<gene>
    <name evidence="9" type="ORF">SAMN05216276_1012173</name>
</gene>
<evidence type="ECO:0000313" key="9">
    <source>
        <dbReference type="EMBL" id="SNS62497.1"/>
    </source>
</evidence>
<dbReference type="PANTHER" id="PTHR43884">
    <property type="entry name" value="ACYL-COA DEHYDROGENASE"/>
    <property type="match status" value="1"/>
</dbReference>
<organism evidence="9 10">
    <name type="scientific">Streptosporangium subroseum</name>
    <dbReference type="NCBI Taxonomy" id="106412"/>
    <lineage>
        <taxon>Bacteria</taxon>
        <taxon>Bacillati</taxon>
        <taxon>Actinomycetota</taxon>
        <taxon>Actinomycetes</taxon>
        <taxon>Streptosporangiales</taxon>
        <taxon>Streptosporangiaceae</taxon>
        <taxon>Streptosporangium</taxon>
    </lineage>
</organism>
<evidence type="ECO:0000256" key="2">
    <source>
        <dbReference type="ARBA" id="ARBA00009347"/>
    </source>
</evidence>
<evidence type="ECO:0000256" key="4">
    <source>
        <dbReference type="ARBA" id="ARBA00022827"/>
    </source>
</evidence>
<evidence type="ECO:0000256" key="5">
    <source>
        <dbReference type="RuleBase" id="RU362125"/>
    </source>
</evidence>
<feature type="domain" description="Acyl-CoA dehydrogenase/oxidase C-terminal" evidence="6">
    <location>
        <begin position="224"/>
        <end position="370"/>
    </location>
</feature>
<dbReference type="SUPFAM" id="SSF47203">
    <property type="entry name" value="Acyl-CoA dehydrogenase C-terminal domain-like"/>
    <property type="match status" value="1"/>
</dbReference>
<keyword evidence="5" id="KW-0560">Oxidoreductase</keyword>
<dbReference type="InterPro" id="IPR009075">
    <property type="entry name" value="AcylCo_DH/oxidase_C"/>
</dbReference>
<dbReference type="InterPro" id="IPR013786">
    <property type="entry name" value="AcylCoA_DH/ox_N"/>
</dbReference>
<feature type="domain" description="Acyl-CoA dehydrogenase/oxidase N-terminal" evidence="8">
    <location>
        <begin position="22"/>
        <end position="101"/>
    </location>
</feature>
<dbReference type="Gene3D" id="1.10.540.10">
    <property type="entry name" value="Acyl-CoA dehydrogenase/oxidase, N-terminal domain"/>
    <property type="match status" value="1"/>
</dbReference>
<dbReference type="OrthoDB" id="3666321at2"/>
<dbReference type="CDD" id="cd00567">
    <property type="entry name" value="ACAD"/>
    <property type="match status" value="1"/>
</dbReference>
<dbReference type="RefSeq" id="WP_089207944.1">
    <property type="nucleotide sequence ID" value="NZ_FZOD01000012.1"/>
</dbReference>
<dbReference type="Pfam" id="PF00441">
    <property type="entry name" value="Acyl-CoA_dh_1"/>
    <property type="match status" value="1"/>
</dbReference>
<sequence>MDLDTLLGDPADPDTLFSYARCAELDRREEFPEEICRELDRLGLPARYVPAEHGGTLTDYPELLDLIRTIARRDLTVAVGHAKSYLGSVSVWVAGGRAQAGAVAADVIAGVPASWGLTERTHGSDLLAGEVRATPVPGGYRVTGEKWLINNATRGSLLSLLARTDPDGGPRGFSLLLIDKRELDGADYTCLPKVPTHGIRGADISGIAFHDAPVPESALIGPEGGGLEVVLKALQLTRTICAGLSLGAADQAIRQAEGFTAERRLYGRLLSEMPHVRRTLGEAHAARFVAEAVTTVAARGIHALPSEMSVISAVTKAFVPARVDELIFACGELLGTRAFLTEVHDHGVFQKLARDHRVVSIFDGNSFVNENALINQFPVLARGYRSGPADGPGLSRLLDLSAAVGGPDHSGFTLVSRGGCGLVQGLQAAVDGLSAPDAERARQRQDLGTVEARARELLAHCDDLHAELAAYAPNPREVPPEAFVLAQRYEWCFAGAAVLQLWLANPGWKDQVWPEAALTYVLARLGSNPDRAIFDRLFDETRERA</sequence>
<evidence type="ECO:0000259" key="7">
    <source>
        <dbReference type="Pfam" id="PF02770"/>
    </source>
</evidence>
<feature type="domain" description="Acyl-CoA oxidase/dehydrogenase middle" evidence="7">
    <location>
        <begin position="116"/>
        <end position="211"/>
    </location>
</feature>
<dbReference type="InterPro" id="IPR006091">
    <property type="entry name" value="Acyl-CoA_Oxase/DH_mid-dom"/>
</dbReference>